<proteinExistence type="predicted"/>
<evidence type="ECO:0000313" key="3">
    <source>
        <dbReference type="Proteomes" id="UP000811609"/>
    </source>
</evidence>
<protein>
    <recommendedName>
        <fullName evidence="1">EF-hand domain-containing protein</fullName>
    </recommendedName>
</protein>
<dbReference type="PROSITE" id="PS50222">
    <property type="entry name" value="EF_HAND_2"/>
    <property type="match status" value="1"/>
</dbReference>
<accession>A0A8T1N9A7</accession>
<dbReference type="GO" id="GO:0005509">
    <property type="term" value="F:calcium ion binding"/>
    <property type="evidence" value="ECO:0007669"/>
    <property type="project" value="InterPro"/>
</dbReference>
<comment type="caution">
    <text evidence="2">The sequence shown here is derived from an EMBL/GenBank/DDBJ whole genome shotgun (WGS) entry which is preliminary data.</text>
</comment>
<dbReference type="PROSITE" id="PS00018">
    <property type="entry name" value="EF_HAND_1"/>
    <property type="match status" value="1"/>
</dbReference>
<keyword evidence="3" id="KW-1185">Reference proteome</keyword>
<dbReference type="AlphaFoldDB" id="A0A8T1N9A7"/>
<dbReference type="Proteomes" id="UP000811609">
    <property type="component" value="Chromosome 15"/>
</dbReference>
<name>A0A8T1N9A7_CARIL</name>
<dbReference type="InterPro" id="IPR018247">
    <property type="entry name" value="EF_Hand_1_Ca_BS"/>
</dbReference>
<gene>
    <name evidence="2" type="ORF">CIPAW_15G060800</name>
</gene>
<dbReference type="CDD" id="cd00051">
    <property type="entry name" value="EFh"/>
    <property type="match status" value="1"/>
</dbReference>
<reference evidence="2" key="1">
    <citation type="submission" date="2020-12" db="EMBL/GenBank/DDBJ databases">
        <title>WGS assembly of Carya illinoinensis cv. Pawnee.</title>
        <authorList>
            <person name="Platts A."/>
            <person name="Shu S."/>
            <person name="Wright S."/>
            <person name="Barry K."/>
            <person name="Edger P."/>
            <person name="Pires J.C."/>
            <person name="Schmutz J."/>
        </authorList>
    </citation>
    <scope>NUCLEOTIDE SEQUENCE</scope>
    <source>
        <tissue evidence="2">Leaf</tissue>
    </source>
</reference>
<evidence type="ECO:0000313" key="2">
    <source>
        <dbReference type="EMBL" id="KAG6626592.1"/>
    </source>
</evidence>
<evidence type="ECO:0000259" key="1">
    <source>
        <dbReference type="PROSITE" id="PS50222"/>
    </source>
</evidence>
<feature type="domain" description="EF-hand" evidence="1">
    <location>
        <begin position="11"/>
        <end position="46"/>
    </location>
</feature>
<dbReference type="InterPro" id="IPR002048">
    <property type="entry name" value="EF_hand_dom"/>
</dbReference>
<dbReference type="Pfam" id="PF13499">
    <property type="entry name" value="EF-hand_7"/>
    <property type="match status" value="1"/>
</dbReference>
<dbReference type="EMBL" id="CM031823">
    <property type="protein sequence ID" value="KAG6626592.1"/>
    <property type="molecule type" value="Genomic_DNA"/>
</dbReference>
<sequence>MTLKVRSKALPHDEQLLSYFRKKDANHDGFLSKEELQEGFKELSLRIPKTRAQHALNHADGNGDGLISLDQELCGVIEYAEGKGF</sequence>
<dbReference type="SMART" id="SM00054">
    <property type="entry name" value="EFh"/>
    <property type="match status" value="2"/>
</dbReference>
<organism evidence="2 3">
    <name type="scientific">Carya illinoinensis</name>
    <name type="common">Pecan</name>
    <dbReference type="NCBI Taxonomy" id="32201"/>
    <lineage>
        <taxon>Eukaryota</taxon>
        <taxon>Viridiplantae</taxon>
        <taxon>Streptophyta</taxon>
        <taxon>Embryophyta</taxon>
        <taxon>Tracheophyta</taxon>
        <taxon>Spermatophyta</taxon>
        <taxon>Magnoliopsida</taxon>
        <taxon>eudicotyledons</taxon>
        <taxon>Gunneridae</taxon>
        <taxon>Pentapetalae</taxon>
        <taxon>rosids</taxon>
        <taxon>fabids</taxon>
        <taxon>Fagales</taxon>
        <taxon>Juglandaceae</taxon>
        <taxon>Carya</taxon>
    </lineage>
</organism>